<comment type="similarity">
    <text evidence="2 13">Belongs to the OXA1/ALB3/YidC family. Type 1 subfamily.</text>
</comment>
<dbReference type="PANTHER" id="PTHR12428:SF65">
    <property type="entry name" value="CYTOCHROME C OXIDASE ASSEMBLY PROTEIN COX18, MITOCHONDRIAL"/>
    <property type="match status" value="1"/>
</dbReference>
<comment type="subcellular location">
    <subcellularLocation>
        <location evidence="1">Cell inner membrane</location>
        <topology evidence="1">Multi-pass membrane protein</topology>
    </subcellularLocation>
    <subcellularLocation>
        <location evidence="13">Cell membrane</location>
        <topology evidence="13">Multi-pass membrane protein</topology>
    </subcellularLocation>
</comment>
<dbReference type="InterPro" id="IPR001708">
    <property type="entry name" value="YidC/ALB3/OXA1/COX18"/>
</dbReference>
<dbReference type="OrthoDB" id="9780552at2"/>
<dbReference type="Proteomes" id="UP000056905">
    <property type="component" value="Chromosome"/>
</dbReference>
<dbReference type="Pfam" id="PF14849">
    <property type="entry name" value="YidC_periplas"/>
    <property type="match status" value="1"/>
</dbReference>
<dbReference type="NCBIfam" id="TIGR03592">
    <property type="entry name" value="yidC_oxa1_cterm"/>
    <property type="match status" value="1"/>
</dbReference>
<evidence type="ECO:0000313" key="17">
    <source>
        <dbReference type="Proteomes" id="UP000056905"/>
    </source>
</evidence>
<dbReference type="HAMAP" id="MF_01810">
    <property type="entry name" value="YidC_type1"/>
    <property type="match status" value="1"/>
</dbReference>
<keyword evidence="9 13" id="KW-0472">Membrane</keyword>
<evidence type="ECO:0000256" key="13">
    <source>
        <dbReference type="HAMAP-Rule" id="MF_01810"/>
    </source>
</evidence>
<dbReference type="GO" id="GO:0005886">
    <property type="term" value="C:plasma membrane"/>
    <property type="evidence" value="ECO:0007669"/>
    <property type="project" value="UniProtKB-SubCell"/>
</dbReference>
<dbReference type="STRING" id="69395.AQ619_03120"/>
<sequence>MQNDNKNTLMFIVSAFAILIGYQFFILGPQQKKAEAELRAKKIVEAQTAATQPGIVLGPDGRPAPLKLSRDAAKAQSPRLVVDTPALSGSISLKGGRIDDLWLKQYAQTTKKNSPPVELFRPEGAEHAWFADFGWAGANLPGLPDSRTVWTAAPGQVLRPTSPVVLTYDNGQGLVFTRTISVDANAMFTVADSVRNQGTQTLSLAPYATVQRQGIPADLGKNQIVHEGAIGVFGIDGGKSHELKQQKYGKWKKDKPLENFVSKGGWAGITDKYWLTALIPDQAQDITAQYRVTQAGPVDIYDVNFVGPVKALAPGQTLAQNTRLFAGAKTVPLLRNYEFGGQPPAWWKFWDEKKAEVPRFDDAVDWGMFRFFTRPIFNIMEMFFQLVGNFGVAILLLTVALKLVLYPLADKSYESMAKIKKIAPEVEKLKAKFKDDPAKQQQEMMGLYAKEKINPMMGCLPMLIQIPVFYSLYKVLTVTIEMRHAPFFGWIQDLSARDPSTFMNLFGLIPWDPATAPLIGAFLSGPLHIGVWPLLYGFTMWLTTAMNPPAADPIQQKIFQFFPIIFTFTLSQFSVGLVIYWCWSNVLTIFQQYIIMRRYKVENPIDQIIARFQGKSATAT</sequence>
<keyword evidence="6 13" id="KW-0812">Transmembrane</keyword>
<protein>
    <recommendedName>
        <fullName evidence="3 13">Membrane protein insertase YidC</fullName>
    </recommendedName>
    <alternativeName>
        <fullName evidence="12 13">Foldase YidC</fullName>
    </alternativeName>
    <alternativeName>
        <fullName evidence="11 13">Membrane integrase YidC</fullName>
    </alternativeName>
    <alternativeName>
        <fullName evidence="13">Membrane protein YidC</fullName>
    </alternativeName>
</protein>
<dbReference type="PRINTS" id="PR00701">
    <property type="entry name" value="60KDINNERMP"/>
</dbReference>
<evidence type="ECO:0000256" key="3">
    <source>
        <dbReference type="ARBA" id="ARBA00015325"/>
    </source>
</evidence>
<gene>
    <name evidence="13" type="primary">yidC</name>
    <name evidence="16" type="ORF">AQ619_03120</name>
</gene>
<comment type="subunit">
    <text evidence="13">Interacts with the Sec translocase complex via SecD. Specifically interacts with transmembrane segments of nascent integral membrane proteins during membrane integration.</text>
</comment>
<feature type="transmembrane region" description="Helical" evidence="13">
    <location>
        <begin position="558"/>
        <end position="581"/>
    </location>
</feature>
<dbReference type="PRINTS" id="PR01900">
    <property type="entry name" value="YIDCPROTEIN"/>
</dbReference>
<evidence type="ECO:0000259" key="14">
    <source>
        <dbReference type="Pfam" id="PF02096"/>
    </source>
</evidence>
<dbReference type="InterPro" id="IPR028053">
    <property type="entry name" value="Membr_insert_YidC_N"/>
</dbReference>
<dbReference type="Gene3D" id="2.70.98.90">
    <property type="match status" value="1"/>
</dbReference>
<dbReference type="InterPro" id="IPR028055">
    <property type="entry name" value="YidC/Oxa/ALB_C"/>
</dbReference>
<dbReference type="CDD" id="cd20070">
    <property type="entry name" value="5TM_YidC_Alb3"/>
    <property type="match status" value="1"/>
</dbReference>
<keyword evidence="5 13" id="KW-1003">Cell membrane</keyword>
<evidence type="ECO:0000256" key="9">
    <source>
        <dbReference type="ARBA" id="ARBA00023136"/>
    </source>
</evidence>
<comment type="function">
    <text evidence="13">Required for the insertion and/or proper folding and/or complex formation of integral membrane proteins into the membrane. Involved in integration of membrane proteins that insert both dependently and independently of the Sec translocase complex, as well as at least some lipoproteins. Aids folding of multispanning membrane proteins.</text>
</comment>
<feature type="domain" description="Membrane insertase YidC N-terminal" evidence="15">
    <location>
        <begin position="79"/>
        <end position="378"/>
    </location>
</feature>
<evidence type="ECO:0000256" key="1">
    <source>
        <dbReference type="ARBA" id="ARBA00004429"/>
    </source>
</evidence>
<dbReference type="InterPro" id="IPR038221">
    <property type="entry name" value="YidC_periplasmic_sf"/>
</dbReference>
<evidence type="ECO:0000256" key="12">
    <source>
        <dbReference type="ARBA" id="ARBA00033342"/>
    </source>
</evidence>
<keyword evidence="7 13" id="KW-0653">Protein transport</keyword>
<dbReference type="GO" id="GO:0015031">
    <property type="term" value="P:protein transport"/>
    <property type="evidence" value="ECO:0007669"/>
    <property type="project" value="UniProtKB-KW"/>
</dbReference>
<dbReference type="KEGG" id="chq:AQ619_03120"/>
<evidence type="ECO:0000256" key="6">
    <source>
        <dbReference type="ARBA" id="ARBA00022692"/>
    </source>
</evidence>
<feature type="transmembrane region" description="Helical" evidence="13">
    <location>
        <begin position="453"/>
        <end position="473"/>
    </location>
</feature>
<dbReference type="Pfam" id="PF02096">
    <property type="entry name" value="60KD_IMP"/>
    <property type="match status" value="1"/>
</dbReference>
<evidence type="ECO:0000256" key="7">
    <source>
        <dbReference type="ARBA" id="ARBA00022927"/>
    </source>
</evidence>
<reference evidence="16 17" key="1">
    <citation type="submission" date="2015-10" db="EMBL/GenBank/DDBJ databases">
        <title>Conservation of the essential genome among Caulobacter and Brevundimonas species.</title>
        <authorList>
            <person name="Scott D."/>
            <person name="Ely B."/>
        </authorList>
    </citation>
    <scope>NUCLEOTIDE SEQUENCE [LARGE SCALE GENOMIC DNA]</scope>
    <source>
        <strain evidence="16 17">CB4</strain>
    </source>
</reference>
<dbReference type="NCBIfam" id="NF002353">
    <property type="entry name" value="PRK01318.1-4"/>
    <property type="match status" value="1"/>
</dbReference>
<organism evidence="16 17">
    <name type="scientific">Caulobacter henricii</name>
    <dbReference type="NCBI Taxonomy" id="69395"/>
    <lineage>
        <taxon>Bacteria</taxon>
        <taxon>Pseudomonadati</taxon>
        <taxon>Pseudomonadota</taxon>
        <taxon>Alphaproteobacteria</taxon>
        <taxon>Caulobacterales</taxon>
        <taxon>Caulobacteraceae</taxon>
        <taxon>Caulobacter</taxon>
    </lineage>
</organism>
<dbReference type="AlphaFoldDB" id="A0A0P0NXH4"/>
<dbReference type="EMBL" id="CP013002">
    <property type="protein sequence ID" value="ALL12425.1"/>
    <property type="molecule type" value="Genomic_DNA"/>
</dbReference>
<keyword evidence="8 13" id="KW-1133">Transmembrane helix</keyword>
<evidence type="ECO:0000259" key="15">
    <source>
        <dbReference type="Pfam" id="PF14849"/>
    </source>
</evidence>
<dbReference type="GO" id="GO:0032977">
    <property type="term" value="F:membrane insertase activity"/>
    <property type="evidence" value="ECO:0007669"/>
    <property type="project" value="InterPro"/>
</dbReference>
<feature type="transmembrane region" description="Helical" evidence="13">
    <location>
        <begin position="7"/>
        <end position="25"/>
    </location>
</feature>
<evidence type="ECO:0000256" key="5">
    <source>
        <dbReference type="ARBA" id="ARBA00022475"/>
    </source>
</evidence>
<dbReference type="PANTHER" id="PTHR12428">
    <property type="entry name" value="OXA1"/>
    <property type="match status" value="1"/>
</dbReference>
<dbReference type="GO" id="GO:0051205">
    <property type="term" value="P:protein insertion into membrane"/>
    <property type="evidence" value="ECO:0007669"/>
    <property type="project" value="TreeGrafter"/>
</dbReference>
<dbReference type="InterPro" id="IPR047196">
    <property type="entry name" value="YidC_ALB_C"/>
</dbReference>
<feature type="domain" description="Membrane insertase YidC/Oxa/ALB C-terminal" evidence="14">
    <location>
        <begin position="390"/>
        <end position="597"/>
    </location>
</feature>
<dbReference type="NCBIfam" id="TIGR03593">
    <property type="entry name" value="yidC_nterm"/>
    <property type="match status" value="1"/>
</dbReference>
<feature type="transmembrane region" description="Helical" evidence="13">
    <location>
        <begin position="382"/>
        <end position="408"/>
    </location>
</feature>
<keyword evidence="10 13" id="KW-0143">Chaperone</keyword>
<name>A0A0P0NXH4_9CAUL</name>
<dbReference type="InterPro" id="IPR019998">
    <property type="entry name" value="Membr_insert_YidC"/>
</dbReference>
<evidence type="ECO:0000256" key="11">
    <source>
        <dbReference type="ARBA" id="ARBA00033245"/>
    </source>
</evidence>
<evidence type="ECO:0000256" key="8">
    <source>
        <dbReference type="ARBA" id="ARBA00022989"/>
    </source>
</evidence>
<evidence type="ECO:0000313" key="16">
    <source>
        <dbReference type="EMBL" id="ALL12425.1"/>
    </source>
</evidence>
<evidence type="ECO:0000256" key="2">
    <source>
        <dbReference type="ARBA" id="ARBA00010527"/>
    </source>
</evidence>
<keyword evidence="17" id="KW-1185">Reference proteome</keyword>
<accession>A0A0P0NXH4</accession>
<evidence type="ECO:0000256" key="10">
    <source>
        <dbReference type="ARBA" id="ARBA00023186"/>
    </source>
</evidence>
<evidence type="ECO:0000256" key="4">
    <source>
        <dbReference type="ARBA" id="ARBA00022448"/>
    </source>
</evidence>
<dbReference type="CDD" id="cd19961">
    <property type="entry name" value="EcYidC-like_peri"/>
    <property type="match status" value="1"/>
</dbReference>
<dbReference type="RefSeq" id="WP_062144111.1">
    <property type="nucleotide sequence ID" value="NZ_CP013002.1"/>
</dbReference>
<keyword evidence="4 13" id="KW-0813">Transport</keyword>
<proteinExistence type="inferred from homology"/>
<feature type="transmembrane region" description="Helical" evidence="13">
    <location>
        <begin position="518"/>
        <end position="538"/>
    </location>
</feature>